<feature type="domain" description="GW" evidence="2">
    <location>
        <begin position="60"/>
        <end position="127"/>
    </location>
</feature>
<feature type="chain" id="PRO_5019404633" description="GW domain-containing protein" evidence="1">
    <location>
        <begin position="37"/>
        <end position="538"/>
    </location>
</feature>
<dbReference type="AlphaFoldDB" id="A0A437STS6"/>
<evidence type="ECO:0000256" key="1">
    <source>
        <dbReference type="SAM" id="SignalP"/>
    </source>
</evidence>
<evidence type="ECO:0000313" key="3">
    <source>
        <dbReference type="EMBL" id="RVU70267.1"/>
    </source>
</evidence>
<protein>
    <recommendedName>
        <fullName evidence="2">GW domain-containing protein</fullName>
    </recommendedName>
</protein>
<sequence length="538" mass="60280">MCFRRNNLNYKKIVTASSAMALTVGLLAGYSNLVSAKDSTDDAASTVETKKSPAQVISSYNLMTKVAGTKNYKVWKNVVNGKVSGKVADAIVFRYNHIQSNQSIKTKKATYWLIYVDGRRVGWVNEKFFARNQIAVPKTVSLVRNSNYVFDASDAISYATDDTGTVVDNEDVDISKDVINCDKPKTYTVKYSLGKAKASTKITVRKSTKEGIANANAVTPKKGTTSLKSWDSHYGSSLNYISNKEYSPETDTHSWSSNGITMKTRLFQPVLLSVKTNSANEGEINRVGHIPEGVTVSHNWAFTSLLSYTSSIQGHIVGYDLSKLTDPFEPQHLLTMKQSKFNSYVQNIKVSPYVPIGHGQAMGSTKKYVYALVNNNDVDTNKSEELVQIRRSDMLINKIWTIKCWNGNDSDPRYFKNGVVVSDKQMYTLNYDEKRDCYEYWEFNRKGDNWYPTLVGATEGDFVGGTGPVQGFTYDSKNKNFYIAFNDIVVKVGRTGTYKGYYDFTTGREIEGISVDDGHLYFNLAQRAELLKSVQKLN</sequence>
<name>A0A437STS6_9LACO</name>
<reference evidence="3 4" key="1">
    <citation type="submission" date="2018-12" db="EMBL/GenBank/DDBJ databases">
        <authorList>
            <person name="Meng J."/>
        </authorList>
    </citation>
    <scope>NUCLEOTIDE SEQUENCE [LARGE SCALE GENOMIC DNA]</scope>
    <source>
        <strain evidence="3 4">HT111-2</strain>
    </source>
</reference>
<dbReference type="Pfam" id="PF13457">
    <property type="entry name" value="GW"/>
    <property type="match status" value="1"/>
</dbReference>
<dbReference type="InterPro" id="IPR025987">
    <property type="entry name" value="GW_dom"/>
</dbReference>
<comment type="caution">
    <text evidence="3">The sequence shown here is derived from an EMBL/GenBank/DDBJ whole genome shotgun (WGS) entry which is preliminary data.</text>
</comment>
<gene>
    <name evidence="3" type="ORF">EJK17_08465</name>
</gene>
<accession>A0A437STS6</accession>
<proteinExistence type="predicted"/>
<dbReference type="EMBL" id="RXIA01000024">
    <property type="protein sequence ID" value="RVU70267.1"/>
    <property type="molecule type" value="Genomic_DNA"/>
</dbReference>
<keyword evidence="1" id="KW-0732">Signal</keyword>
<dbReference type="SUPFAM" id="SSF82057">
    <property type="entry name" value="Prokaryotic SH3-related domain"/>
    <property type="match status" value="1"/>
</dbReference>
<feature type="signal peptide" evidence="1">
    <location>
        <begin position="1"/>
        <end position="36"/>
    </location>
</feature>
<evidence type="ECO:0000259" key="2">
    <source>
        <dbReference type="Pfam" id="PF13457"/>
    </source>
</evidence>
<organism evidence="3 4">
    <name type="scientific">Lactobacillus xujianguonis</name>
    <dbReference type="NCBI Taxonomy" id="2495899"/>
    <lineage>
        <taxon>Bacteria</taxon>
        <taxon>Bacillati</taxon>
        <taxon>Bacillota</taxon>
        <taxon>Bacilli</taxon>
        <taxon>Lactobacillales</taxon>
        <taxon>Lactobacillaceae</taxon>
        <taxon>Lactobacillus</taxon>
    </lineage>
</organism>
<keyword evidence="4" id="KW-1185">Reference proteome</keyword>
<dbReference type="Proteomes" id="UP000288291">
    <property type="component" value="Unassembled WGS sequence"/>
</dbReference>
<evidence type="ECO:0000313" key="4">
    <source>
        <dbReference type="Proteomes" id="UP000288291"/>
    </source>
</evidence>